<evidence type="ECO:0000256" key="1">
    <source>
        <dbReference type="ARBA" id="ARBA00000681"/>
    </source>
</evidence>
<evidence type="ECO:0000259" key="10">
    <source>
        <dbReference type="PROSITE" id="PS51760"/>
    </source>
</evidence>
<feature type="domain" description="GH10" evidence="10">
    <location>
        <begin position="1"/>
        <end position="320"/>
    </location>
</feature>
<dbReference type="Proteomes" id="UP000196084">
    <property type="component" value="Unassembled WGS sequence"/>
</dbReference>
<dbReference type="RefSeq" id="WP_087714674.1">
    <property type="nucleotide sequence ID" value="NZ_MWPH01000002.1"/>
</dbReference>
<evidence type="ECO:0000256" key="4">
    <source>
        <dbReference type="ARBA" id="ARBA00022651"/>
    </source>
</evidence>
<evidence type="ECO:0000256" key="8">
    <source>
        <dbReference type="ARBA" id="ARBA00023295"/>
    </source>
</evidence>
<evidence type="ECO:0000256" key="2">
    <source>
        <dbReference type="ARBA" id="ARBA00007495"/>
    </source>
</evidence>
<keyword evidence="9" id="KW-0624">Polysaccharide degradation</keyword>
<dbReference type="OrthoDB" id="345967at2157"/>
<evidence type="ECO:0000256" key="9">
    <source>
        <dbReference type="ARBA" id="ARBA00023326"/>
    </source>
</evidence>
<keyword evidence="8 11" id="KW-0326">Glycosidase</keyword>
<dbReference type="EMBL" id="MWPH01000002">
    <property type="protein sequence ID" value="OVE84693.1"/>
    <property type="molecule type" value="Genomic_DNA"/>
</dbReference>
<name>A0A202E8U4_9EURY</name>
<dbReference type="InterPro" id="IPR017853">
    <property type="entry name" value="GH"/>
</dbReference>
<dbReference type="InterPro" id="IPR001000">
    <property type="entry name" value="GH10_dom"/>
</dbReference>
<comment type="similarity">
    <text evidence="2">Belongs to the glycosyl hydrolase 10 (cellulase F) family.</text>
</comment>
<comment type="catalytic activity">
    <reaction evidence="1">
        <text>Endohydrolysis of (1-&gt;4)-beta-D-xylosidic linkages in xylans.</text>
        <dbReference type="EC" id="3.2.1.8"/>
    </reaction>
</comment>
<dbReference type="GO" id="GO:0031176">
    <property type="term" value="F:endo-1,4-beta-xylanase activity"/>
    <property type="evidence" value="ECO:0007669"/>
    <property type="project" value="UniProtKB-EC"/>
</dbReference>
<dbReference type="GO" id="GO:0045493">
    <property type="term" value="P:xylan catabolic process"/>
    <property type="evidence" value="ECO:0007669"/>
    <property type="project" value="UniProtKB-KW"/>
</dbReference>
<evidence type="ECO:0000256" key="7">
    <source>
        <dbReference type="ARBA" id="ARBA00023277"/>
    </source>
</evidence>
<keyword evidence="6 11" id="KW-0378">Hydrolase</keyword>
<evidence type="ECO:0000256" key="3">
    <source>
        <dbReference type="ARBA" id="ARBA00012590"/>
    </source>
</evidence>
<dbReference type="PANTHER" id="PTHR31490">
    <property type="entry name" value="GLYCOSYL HYDROLASE"/>
    <property type="match status" value="1"/>
</dbReference>
<dbReference type="PRINTS" id="PR00134">
    <property type="entry name" value="GLHYDRLASE10"/>
</dbReference>
<gene>
    <name evidence="11" type="ORF">B2G88_09920</name>
</gene>
<dbReference type="SUPFAM" id="SSF51445">
    <property type="entry name" value="(Trans)glycosidases"/>
    <property type="match status" value="1"/>
</dbReference>
<sequence>MSEQATLRDAADAQEFTIGAALDPNALRVDPSYWKTVAENFNAVTPENALKMTRLRPSRHTYDFKNADAIVNFGVENDMYVRGHTLVWHNQKPEWFQAWDYTDEQLRTFLRDHIHTVAGRYRAKIDAWDVVNEAVDDDGSMRRTVWSDGLGEDYIADAFRWADEVTDADLFYNDYGADEINEKSDAIYDLVEGLLEDDVPIDGVGLQLHALGDWPDPESIAENIQRFQDLGLEVHITEMDVAFHDGEEPENPLEEQAEYYRDVVETCLDVGCDNLVTWGVHDGSSWIRGFKDFGQRYTGDPLLFDGRYGEKPAYDAVKEGLEEY</sequence>
<evidence type="ECO:0000313" key="12">
    <source>
        <dbReference type="Proteomes" id="UP000196084"/>
    </source>
</evidence>
<keyword evidence="12" id="KW-1185">Reference proteome</keyword>
<dbReference type="PROSITE" id="PS51760">
    <property type="entry name" value="GH10_2"/>
    <property type="match status" value="1"/>
</dbReference>
<evidence type="ECO:0000256" key="5">
    <source>
        <dbReference type="ARBA" id="ARBA00022729"/>
    </source>
</evidence>
<protein>
    <recommendedName>
        <fullName evidence="3">endo-1,4-beta-xylanase</fullName>
        <ecNumber evidence="3">3.2.1.8</ecNumber>
    </recommendedName>
</protein>
<dbReference type="SMART" id="SM00633">
    <property type="entry name" value="Glyco_10"/>
    <property type="match status" value="1"/>
</dbReference>
<evidence type="ECO:0000313" key="11">
    <source>
        <dbReference type="EMBL" id="OVE84693.1"/>
    </source>
</evidence>
<evidence type="ECO:0000256" key="6">
    <source>
        <dbReference type="ARBA" id="ARBA00022801"/>
    </source>
</evidence>
<proteinExistence type="inferred from homology"/>
<accession>A0A202E8U4</accession>
<dbReference type="EC" id="3.2.1.8" evidence="3"/>
<dbReference type="PANTHER" id="PTHR31490:SF88">
    <property type="entry name" value="BETA-XYLANASE"/>
    <property type="match status" value="1"/>
</dbReference>
<organism evidence="11 12">
    <name type="scientific">Natronolimnobius baerhuensis</name>
    <dbReference type="NCBI Taxonomy" id="253108"/>
    <lineage>
        <taxon>Archaea</taxon>
        <taxon>Methanobacteriati</taxon>
        <taxon>Methanobacteriota</taxon>
        <taxon>Stenosarchaea group</taxon>
        <taxon>Halobacteria</taxon>
        <taxon>Halobacteriales</taxon>
        <taxon>Natrialbaceae</taxon>
        <taxon>Natronolimnobius</taxon>
    </lineage>
</organism>
<reference evidence="11 12" key="1">
    <citation type="submission" date="2017-02" db="EMBL/GenBank/DDBJ databases">
        <title>Natronthermophilus aegyptiacus gen. nov.,sp. nov., an aerobic, extremely halophilic alkalithermophilic archaeon isolated from the athalassohaline Wadi An Natrun, Egypt.</title>
        <authorList>
            <person name="Zhao B."/>
        </authorList>
    </citation>
    <scope>NUCLEOTIDE SEQUENCE [LARGE SCALE GENOMIC DNA]</scope>
    <source>
        <strain evidence="11 12">CGMCC 1.3597</strain>
    </source>
</reference>
<dbReference type="InterPro" id="IPR044846">
    <property type="entry name" value="GH10"/>
</dbReference>
<keyword evidence="7" id="KW-0119">Carbohydrate metabolism</keyword>
<dbReference type="Pfam" id="PF00331">
    <property type="entry name" value="Glyco_hydro_10"/>
    <property type="match status" value="1"/>
</dbReference>
<keyword evidence="4 11" id="KW-0858">Xylan degradation</keyword>
<dbReference type="AlphaFoldDB" id="A0A202E8U4"/>
<dbReference type="Gene3D" id="3.20.20.80">
    <property type="entry name" value="Glycosidases"/>
    <property type="match status" value="1"/>
</dbReference>
<keyword evidence="5" id="KW-0732">Signal</keyword>
<comment type="caution">
    <text evidence="11">The sequence shown here is derived from an EMBL/GenBank/DDBJ whole genome shotgun (WGS) entry which is preliminary data.</text>
</comment>